<dbReference type="GO" id="GO:0008703">
    <property type="term" value="F:5-amino-6-(5-phosphoribosylamino)uracil reductase activity"/>
    <property type="evidence" value="ECO:0007669"/>
    <property type="project" value="UniProtKB-EC"/>
</dbReference>
<evidence type="ECO:0000256" key="4">
    <source>
        <dbReference type="ARBA" id="ARBA00005259"/>
    </source>
</evidence>
<comment type="similarity">
    <text evidence="5 15">In the C-terminal section; belongs to the HTP reductase family.</text>
</comment>
<feature type="binding site" evidence="17">
    <location>
        <position position="183"/>
    </location>
    <ligand>
        <name>substrate</name>
    </ligand>
</feature>
<evidence type="ECO:0000256" key="2">
    <source>
        <dbReference type="ARBA" id="ARBA00004882"/>
    </source>
</evidence>
<keyword evidence="8 15" id="KW-0378">Hydrolase</keyword>
<gene>
    <name evidence="20" type="primary">ribD</name>
    <name evidence="20" type="ORF">CHL78_001590</name>
</gene>
<dbReference type="InterPro" id="IPR016193">
    <property type="entry name" value="Cytidine_deaminase-like"/>
</dbReference>
<feature type="binding site" evidence="17">
    <location>
        <position position="203"/>
    </location>
    <ligand>
        <name>substrate</name>
    </ligand>
</feature>
<proteinExistence type="inferred from homology"/>
<evidence type="ECO:0000313" key="21">
    <source>
        <dbReference type="Proteomes" id="UP000215694"/>
    </source>
</evidence>
<dbReference type="InterPro" id="IPR002734">
    <property type="entry name" value="RibDG_C"/>
</dbReference>
<evidence type="ECO:0000256" key="17">
    <source>
        <dbReference type="PIRSR" id="PIRSR006769-2"/>
    </source>
</evidence>
<dbReference type="EMBL" id="NOJY02000002">
    <property type="protein sequence ID" value="RDY29419.1"/>
    <property type="molecule type" value="Genomic_DNA"/>
</dbReference>
<dbReference type="Pfam" id="PF00383">
    <property type="entry name" value="dCMP_cyt_deam_1"/>
    <property type="match status" value="1"/>
</dbReference>
<dbReference type="PIRSF" id="PIRSF006769">
    <property type="entry name" value="RibD"/>
    <property type="match status" value="1"/>
</dbReference>
<comment type="pathway">
    <text evidence="3 15">Cofactor biosynthesis; riboflavin biosynthesis; 5-amino-6-(D-ribitylamino)uracil from GTP: step 3/4.</text>
</comment>
<dbReference type="Pfam" id="PF01872">
    <property type="entry name" value="RibD_C"/>
    <property type="match status" value="1"/>
</dbReference>
<evidence type="ECO:0000256" key="1">
    <source>
        <dbReference type="ARBA" id="ARBA00002151"/>
    </source>
</evidence>
<protein>
    <recommendedName>
        <fullName evidence="15">Riboflavin biosynthesis protein RibD</fullName>
    </recommendedName>
    <domain>
        <recommendedName>
            <fullName evidence="15">Diaminohydroxyphosphoribosylaminopyrimidine deaminase</fullName>
            <shortName evidence="15">DRAP deaminase</shortName>
            <ecNumber evidence="15">3.5.4.26</ecNumber>
        </recommendedName>
        <alternativeName>
            <fullName evidence="15">Riboflavin-specific deaminase</fullName>
        </alternativeName>
    </domain>
    <domain>
        <recommendedName>
            <fullName evidence="15">5-amino-6-(5-phosphoribosylamino)uracil reductase</fullName>
            <ecNumber evidence="15">1.1.1.193</ecNumber>
        </recommendedName>
        <alternativeName>
            <fullName evidence="15">HTP reductase</fullName>
        </alternativeName>
    </domain>
</protein>
<dbReference type="InterPro" id="IPR011549">
    <property type="entry name" value="RibD_C"/>
</dbReference>
<feature type="binding site" evidence="17">
    <location>
        <position position="199"/>
    </location>
    <ligand>
        <name>NADP(+)</name>
        <dbReference type="ChEBI" id="CHEBI:58349"/>
    </ligand>
</feature>
<evidence type="ECO:0000256" key="10">
    <source>
        <dbReference type="ARBA" id="ARBA00022857"/>
    </source>
</evidence>
<dbReference type="SUPFAM" id="SSF53927">
    <property type="entry name" value="Cytidine deaminase-like"/>
    <property type="match status" value="1"/>
</dbReference>
<comment type="similarity">
    <text evidence="4 15">In the N-terminal section; belongs to the cytidine and deoxycytidylate deaminase family.</text>
</comment>
<feature type="binding site" evidence="17">
    <location>
        <position position="206"/>
    </location>
    <ligand>
        <name>substrate</name>
    </ligand>
</feature>
<evidence type="ECO:0000256" key="3">
    <source>
        <dbReference type="ARBA" id="ARBA00004910"/>
    </source>
</evidence>
<dbReference type="InterPro" id="IPR004794">
    <property type="entry name" value="Eubact_RibD"/>
</dbReference>
<feature type="binding site" evidence="18">
    <location>
        <position position="74"/>
    </location>
    <ligand>
        <name>Zn(2+)</name>
        <dbReference type="ChEBI" id="CHEBI:29105"/>
        <note>catalytic</note>
    </ligand>
</feature>
<evidence type="ECO:0000256" key="7">
    <source>
        <dbReference type="ARBA" id="ARBA00022723"/>
    </source>
</evidence>
<evidence type="ECO:0000256" key="8">
    <source>
        <dbReference type="ARBA" id="ARBA00022801"/>
    </source>
</evidence>
<evidence type="ECO:0000256" key="9">
    <source>
        <dbReference type="ARBA" id="ARBA00022833"/>
    </source>
</evidence>
<feature type="binding site" evidence="17">
    <location>
        <begin position="294"/>
        <end position="300"/>
    </location>
    <ligand>
        <name>NADP(+)</name>
        <dbReference type="ChEBI" id="CHEBI:58349"/>
    </ligand>
</feature>
<dbReference type="Gene3D" id="3.40.430.10">
    <property type="entry name" value="Dihydrofolate Reductase, subunit A"/>
    <property type="match status" value="1"/>
</dbReference>
<feature type="binding site" evidence="17">
    <location>
        <position position="167"/>
    </location>
    <ligand>
        <name>substrate</name>
    </ligand>
</feature>
<evidence type="ECO:0000259" key="19">
    <source>
        <dbReference type="PROSITE" id="PS51747"/>
    </source>
</evidence>
<feature type="binding site" evidence="17">
    <location>
        <position position="195"/>
    </location>
    <ligand>
        <name>NADP(+)</name>
        <dbReference type="ChEBI" id="CHEBI:58349"/>
    </ligand>
</feature>
<comment type="catalytic activity">
    <reaction evidence="13 15">
        <text>5-amino-6-(5-phospho-D-ribitylamino)uracil + NADP(+) = 5-amino-6-(5-phospho-D-ribosylamino)uracil + NADPH + H(+)</text>
        <dbReference type="Rhea" id="RHEA:17845"/>
        <dbReference type="ChEBI" id="CHEBI:15378"/>
        <dbReference type="ChEBI" id="CHEBI:57783"/>
        <dbReference type="ChEBI" id="CHEBI:58349"/>
        <dbReference type="ChEBI" id="CHEBI:58421"/>
        <dbReference type="ChEBI" id="CHEBI:58453"/>
        <dbReference type="EC" id="1.1.1.193"/>
    </reaction>
</comment>
<organism evidence="20 21">
    <name type="scientific">Romboutsia weinsteinii</name>
    <dbReference type="NCBI Taxonomy" id="2020949"/>
    <lineage>
        <taxon>Bacteria</taxon>
        <taxon>Bacillati</taxon>
        <taxon>Bacillota</taxon>
        <taxon>Clostridia</taxon>
        <taxon>Peptostreptococcales</taxon>
        <taxon>Peptostreptococcaceae</taxon>
        <taxon>Romboutsia</taxon>
    </lineage>
</organism>
<dbReference type="PROSITE" id="PS51747">
    <property type="entry name" value="CYT_DCMP_DEAMINASES_2"/>
    <property type="match status" value="1"/>
</dbReference>
<dbReference type="GO" id="GO:0008270">
    <property type="term" value="F:zinc ion binding"/>
    <property type="evidence" value="ECO:0007669"/>
    <property type="project" value="InterPro"/>
</dbReference>
<feature type="domain" description="CMP/dCMP-type deaminase" evidence="19">
    <location>
        <begin position="1"/>
        <end position="122"/>
    </location>
</feature>
<dbReference type="EC" id="1.1.1.193" evidence="15"/>
<keyword evidence="9 15" id="KW-0862">Zinc</keyword>
<dbReference type="NCBIfam" id="TIGR00326">
    <property type="entry name" value="eubact_ribD"/>
    <property type="match status" value="1"/>
</dbReference>
<dbReference type="FunFam" id="3.40.140.10:FF:000025">
    <property type="entry name" value="Riboflavin biosynthesis protein RibD"/>
    <property type="match status" value="1"/>
</dbReference>
<keyword evidence="12" id="KW-0511">Multifunctional enzyme</keyword>
<dbReference type="EC" id="3.5.4.26" evidence="15"/>
<dbReference type="PANTHER" id="PTHR38011">
    <property type="entry name" value="DIHYDROFOLATE REDUCTASE FAMILY PROTEIN (AFU_ORTHOLOGUE AFUA_8G06820)"/>
    <property type="match status" value="1"/>
</dbReference>
<dbReference type="GO" id="GO:0008835">
    <property type="term" value="F:diaminohydroxyphosphoribosylaminopyrimidine deaminase activity"/>
    <property type="evidence" value="ECO:0007669"/>
    <property type="project" value="UniProtKB-EC"/>
</dbReference>
<evidence type="ECO:0000256" key="16">
    <source>
        <dbReference type="PIRSR" id="PIRSR006769-1"/>
    </source>
</evidence>
<feature type="binding site" evidence="17">
    <location>
        <position position="220"/>
    </location>
    <ligand>
        <name>NADP(+)</name>
        <dbReference type="ChEBI" id="CHEBI:58349"/>
    </ligand>
</feature>
<evidence type="ECO:0000256" key="13">
    <source>
        <dbReference type="ARBA" id="ARBA00049861"/>
    </source>
</evidence>
<dbReference type="Proteomes" id="UP000215694">
    <property type="component" value="Unassembled WGS sequence"/>
</dbReference>
<accession>A0A371J9J6</accession>
<feature type="binding site" evidence="17">
    <location>
        <position position="292"/>
    </location>
    <ligand>
        <name>substrate</name>
    </ligand>
</feature>
<dbReference type="AlphaFoldDB" id="A0A371J9J6"/>
<comment type="catalytic activity">
    <reaction evidence="14 15">
        <text>2,5-diamino-6-hydroxy-4-(5-phosphoribosylamino)-pyrimidine + H2O + H(+) = 5-amino-6-(5-phospho-D-ribosylamino)uracil + NH4(+)</text>
        <dbReference type="Rhea" id="RHEA:21868"/>
        <dbReference type="ChEBI" id="CHEBI:15377"/>
        <dbReference type="ChEBI" id="CHEBI:15378"/>
        <dbReference type="ChEBI" id="CHEBI:28938"/>
        <dbReference type="ChEBI" id="CHEBI:58453"/>
        <dbReference type="ChEBI" id="CHEBI:58614"/>
        <dbReference type="EC" id="3.5.4.26"/>
    </reaction>
</comment>
<dbReference type="NCBIfam" id="TIGR00227">
    <property type="entry name" value="ribD_Cterm"/>
    <property type="match status" value="1"/>
</dbReference>
<keyword evidence="10 15" id="KW-0521">NADP</keyword>
<evidence type="ECO:0000256" key="5">
    <source>
        <dbReference type="ARBA" id="ARBA00007417"/>
    </source>
</evidence>
<feature type="active site" description="Proton donor" evidence="16">
    <location>
        <position position="51"/>
    </location>
</feature>
<feature type="binding site" evidence="17">
    <location>
        <position position="169"/>
    </location>
    <ligand>
        <name>NADP(+)</name>
        <dbReference type="ChEBI" id="CHEBI:58349"/>
    </ligand>
</feature>
<evidence type="ECO:0000256" key="14">
    <source>
        <dbReference type="ARBA" id="ARBA00049886"/>
    </source>
</evidence>
<dbReference type="InterPro" id="IPR002125">
    <property type="entry name" value="CMP_dCMP_dom"/>
</dbReference>
<dbReference type="OrthoDB" id="9800865at2"/>
<feature type="binding site" evidence="18">
    <location>
        <position position="49"/>
    </location>
    <ligand>
        <name>Zn(2+)</name>
        <dbReference type="ChEBI" id="CHEBI:29105"/>
        <note>catalytic</note>
    </ligand>
</feature>
<keyword evidence="11 15" id="KW-0560">Oxidoreductase</keyword>
<comment type="caution">
    <text evidence="20">The sequence shown here is derived from an EMBL/GenBank/DDBJ whole genome shotgun (WGS) entry which is preliminary data.</text>
</comment>
<evidence type="ECO:0000256" key="11">
    <source>
        <dbReference type="ARBA" id="ARBA00023002"/>
    </source>
</evidence>
<keyword evidence="7 15" id="KW-0479">Metal-binding</keyword>
<dbReference type="GO" id="GO:0009231">
    <property type="term" value="P:riboflavin biosynthetic process"/>
    <property type="evidence" value="ECO:0007669"/>
    <property type="project" value="UniProtKB-UniPathway"/>
</dbReference>
<comment type="function">
    <text evidence="1 15">Converts 2,5-diamino-6-(ribosylamino)-4(3h)-pyrimidinone 5'-phosphate into 5-amino-6-(ribosylamino)-2,4(1h,3h)-pyrimidinedione 5'-phosphate.</text>
</comment>
<name>A0A371J9J6_9FIRM</name>
<comment type="cofactor">
    <cofactor evidence="15 18">
        <name>Zn(2+)</name>
        <dbReference type="ChEBI" id="CHEBI:29105"/>
    </cofactor>
    <text evidence="15 18">Binds 1 zinc ion.</text>
</comment>
<sequence>MNKYYMKLALELAEKGRGNVNPNPMVGAVIVKNNKIIGQGYHEEYGKDHAEINAINSTKENLEGSTMYVTLEPCFHYGKTPPCVDKIIECRISKVVIASFDPNPLVSGNSVKKLLAAGIEVMVGVLDEENKKLNEVFMKYIIKKIPFVIMKSAMSLDGKISTSTGESKWISCEKSRQKVHKLRDEVMAILVGVNTIIKDNPKLTCRLEYGKNPIRIVVDSTLKIPLSSNIITSAKDTRTIIVTTVYAQMSKVKELESKGVEVIVANDKDKRVDLKDMMKKLGALKIDSILLEGGASLNYSAIEDGVVDKVQIYIAPKIIGGVDSKTPVGGNGINSLKDAFKIKNISVETIGEDILVEGYIEESDKEKCLQV</sequence>
<dbReference type="Gene3D" id="3.40.140.10">
    <property type="entry name" value="Cytidine Deaminase, domain 2"/>
    <property type="match status" value="1"/>
</dbReference>
<evidence type="ECO:0000256" key="6">
    <source>
        <dbReference type="ARBA" id="ARBA00022619"/>
    </source>
</evidence>
<keyword evidence="21" id="KW-1185">Reference proteome</keyword>
<feature type="binding site" evidence="17">
    <location>
        <position position="153"/>
    </location>
    <ligand>
        <name>NADP(+)</name>
        <dbReference type="ChEBI" id="CHEBI:58349"/>
    </ligand>
</feature>
<feature type="binding site" evidence="18">
    <location>
        <position position="83"/>
    </location>
    <ligand>
        <name>Zn(2+)</name>
        <dbReference type="ChEBI" id="CHEBI:29105"/>
        <note>catalytic</note>
    </ligand>
</feature>
<dbReference type="UniPathway" id="UPA00275">
    <property type="reaction ID" value="UER00401"/>
</dbReference>
<dbReference type="InterPro" id="IPR050765">
    <property type="entry name" value="Riboflavin_Biosynth_HTPR"/>
</dbReference>
<reference evidence="20 21" key="1">
    <citation type="journal article" date="2017" name="Genome Announc.">
        <title>Draft Genome Sequence of Romboutsia weinsteinii sp. nov. Strain CCRI-19649(T) Isolated from Surface Water.</title>
        <authorList>
            <person name="Maheux A.F."/>
            <person name="Boudreau D.K."/>
            <person name="Berube E."/>
            <person name="Boissinot M."/>
            <person name="Cantin P."/>
            <person name="Raymond F."/>
            <person name="Corbeil J."/>
            <person name="Omar R.F."/>
            <person name="Bergeron M.G."/>
        </authorList>
    </citation>
    <scope>NUCLEOTIDE SEQUENCE [LARGE SCALE GENOMIC DNA]</scope>
    <source>
        <strain evidence="20 21">CCRI-19649</strain>
    </source>
</reference>
<dbReference type="InterPro" id="IPR024072">
    <property type="entry name" value="DHFR-like_dom_sf"/>
</dbReference>
<comment type="pathway">
    <text evidence="2 15">Cofactor biosynthesis; riboflavin biosynthesis; 5-amino-6-(D-ribitylamino)uracil from GTP: step 2/4.</text>
</comment>
<evidence type="ECO:0000256" key="12">
    <source>
        <dbReference type="ARBA" id="ARBA00023268"/>
    </source>
</evidence>
<dbReference type="InterPro" id="IPR016192">
    <property type="entry name" value="APOBEC/CMP_deaminase_Zn-bd"/>
</dbReference>
<dbReference type="GO" id="GO:0050661">
    <property type="term" value="F:NADP binding"/>
    <property type="evidence" value="ECO:0007669"/>
    <property type="project" value="InterPro"/>
</dbReference>
<evidence type="ECO:0000313" key="20">
    <source>
        <dbReference type="EMBL" id="RDY29419.1"/>
    </source>
</evidence>
<evidence type="ECO:0000256" key="18">
    <source>
        <dbReference type="PIRSR" id="PIRSR006769-3"/>
    </source>
</evidence>
<dbReference type="PROSITE" id="PS00903">
    <property type="entry name" value="CYT_DCMP_DEAMINASES_1"/>
    <property type="match status" value="1"/>
</dbReference>
<dbReference type="CDD" id="cd01284">
    <property type="entry name" value="Riboflavin_deaminase-reductase"/>
    <property type="match status" value="1"/>
</dbReference>
<dbReference type="PANTHER" id="PTHR38011:SF7">
    <property type="entry name" value="2,5-DIAMINO-6-RIBOSYLAMINO-4(3H)-PYRIMIDINONE 5'-PHOSPHATE REDUCTASE"/>
    <property type="match status" value="1"/>
</dbReference>
<dbReference type="SUPFAM" id="SSF53597">
    <property type="entry name" value="Dihydrofolate reductase-like"/>
    <property type="match status" value="1"/>
</dbReference>
<evidence type="ECO:0000256" key="15">
    <source>
        <dbReference type="PIRNR" id="PIRNR006769"/>
    </source>
</evidence>
<keyword evidence="6 15" id="KW-0686">Riboflavin biosynthesis</keyword>